<proteinExistence type="predicted"/>
<evidence type="ECO:0000259" key="2">
    <source>
        <dbReference type="PROSITE" id="PS50937"/>
    </source>
</evidence>
<evidence type="ECO:0000256" key="1">
    <source>
        <dbReference type="ARBA" id="ARBA00023125"/>
    </source>
</evidence>
<protein>
    <submittedName>
        <fullName evidence="3">MerR family transcriptional regulator</fullName>
    </submittedName>
</protein>
<dbReference type="PANTHER" id="PTHR30204:SF15">
    <property type="entry name" value="BLL5018 PROTEIN"/>
    <property type="match status" value="1"/>
</dbReference>
<dbReference type="GO" id="GO:0003677">
    <property type="term" value="F:DNA binding"/>
    <property type="evidence" value="ECO:0007669"/>
    <property type="project" value="UniProtKB-KW"/>
</dbReference>
<dbReference type="RefSeq" id="WP_044216457.1">
    <property type="nucleotide sequence ID" value="NZ_JBKAGJ010000056.1"/>
</dbReference>
<dbReference type="EMBL" id="JPOS01000010">
    <property type="protein sequence ID" value="KGE89350.1"/>
    <property type="molecule type" value="Genomic_DNA"/>
</dbReference>
<name>A0A098SB61_9BACT</name>
<dbReference type="SUPFAM" id="SSF46955">
    <property type="entry name" value="Putative DNA-binding domain"/>
    <property type="match status" value="1"/>
</dbReference>
<gene>
    <name evidence="3" type="ORF">IX84_03265</name>
</gene>
<keyword evidence="4" id="KW-1185">Reference proteome</keyword>
<reference evidence="3 4" key="1">
    <citation type="journal article" date="2014" name="Int. J. Syst. Evol. Microbiol.">
        <title>Phaeodactylibacter xiamenensis gen. nov., sp. nov., a member of the family Saprospiraceae isolated from the marine alga Phaeodactylum tricornutum.</title>
        <authorList>
            <person name="Chen Z.Jr."/>
            <person name="Lei X."/>
            <person name="Lai Q."/>
            <person name="Li Y."/>
            <person name="Zhang B."/>
            <person name="Zhang J."/>
            <person name="Zhang H."/>
            <person name="Yang L."/>
            <person name="Zheng W."/>
            <person name="Tian Y."/>
            <person name="Yu Z."/>
            <person name="Xu H.Jr."/>
            <person name="Zheng T."/>
        </authorList>
    </citation>
    <scope>NUCLEOTIDE SEQUENCE [LARGE SCALE GENOMIC DNA]</scope>
    <source>
        <strain evidence="3 4">KD52</strain>
    </source>
</reference>
<dbReference type="InterPro" id="IPR009061">
    <property type="entry name" value="DNA-bd_dom_put_sf"/>
</dbReference>
<sequence>MKKLPIFDDPDNLKRYYTIGEVAELFEVTKSLIRFWEGEFDFLKPHKNSKGERRFTPQNLEQLQLIYELVKERGFTIDGARQEIRRHLKWEEEKAAMIKRLKRVRKGLKGILESLPKA</sequence>
<dbReference type="InterPro" id="IPR047057">
    <property type="entry name" value="MerR_fam"/>
</dbReference>
<dbReference type="AlphaFoldDB" id="A0A098SB61"/>
<evidence type="ECO:0000313" key="3">
    <source>
        <dbReference type="EMBL" id="KGE89350.1"/>
    </source>
</evidence>
<dbReference type="PROSITE" id="PS50937">
    <property type="entry name" value="HTH_MERR_2"/>
    <property type="match status" value="1"/>
</dbReference>
<dbReference type="Proteomes" id="UP000029736">
    <property type="component" value="Unassembled WGS sequence"/>
</dbReference>
<feature type="domain" description="HTH merR-type" evidence="2">
    <location>
        <begin position="16"/>
        <end position="86"/>
    </location>
</feature>
<keyword evidence="1" id="KW-0238">DNA-binding</keyword>
<dbReference type="GO" id="GO:0003700">
    <property type="term" value="F:DNA-binding transcription factor activity"/>
    <property type="evidence" value="ECO:0007669"/>
    <property type="project" value="InterPro"/>
</dbReference>
<dbReference type="Gene3D" id="1.10.1660.10">
    <property type="match status" value="1"/>
</dbReference>
<dbReference type="PANTHER" id="PTHR30204">
    <property type="entry name" value="REDOX-CYCLING DRUG-SENSING TRANSCRIPTIONAL ACTIVATOR SOXR"/>
    <property type="match status" value="1"/>
</dbReference>
<dbReference type="Pfam" id="PF13411">
    <property type="entry name" value="MerR_1"/>
    <property type="match status" value="1"/>
</dbReference>
<dbReference type="OrthoDB" id="9810140at2"/>
<dbReference type="SMART" id="SM00422">
    <property type="entry name" value="HTH_MERR"/>
    <property type="match status" value="1"/>
</dbReference>
<comment type="caution">
    <text evidence="3">The sequence shown here is derived from an EMBL/GenBank/DDBJ whole genome shotgun (WGS) entry which is preliminary data.</text>
</comment>
<organism evidence="3 4">
    <name type="scientific">Phaeodactylibacter xiamenensis</name>
    <dbReference type="NCBI Taxonomy" id="1524460"/>
    <lineage>
        <taxon>Bacteria</taxon>
        <taxon>Pseudomonadati</taxon>
        <taxon>Bacteroidota</taxon>
        <taxon>Saprospiria</taxon>
        <taxon>Saprospirales</taxon>
        <taxon>Haliscomenobacteraceae</taxon>
        <taxon>Phaeodactylibacter</taxon>
    </lineage>
</organism>
<accession>A0A098SB61</accession>
<evidence type="ECO:0000313" key="4">
    <source>
        <dbReference type="Proteomes" id="UP000029736"/>
    </source>
</evidence>
<dbReference type="STRING" id="1524460.IX84_03265"/>
<dbReference type="InterPro" id="IPR000551">
    <property type="entry name" value="MerR-type_HTH_dom"/>
</dbReference>